<dbReference type="InterPro" id="IPR046357">
    <property type="entry name" value="PPIase_dom_sf"/>
</dbReference>
<evidence type="ECO:0000256" key="4">
    <source>
        <dbReference type="ARBA" id="ARBA00023235"/>
    </source>
</evidence>
<feature type="domain" description="PPIase FKBP-type" evidence="7">
    <location>
        <begin position="97"/>
        <end position="187"/>
    </location>
</feature>
<dbReference type="EC" id="5.2.1.8" evidence="2 5"/>
<keyword evidence="3 5" id="KW-0697">Rotamase</keyword>
<accession>A0ABW6M0T0</accession>
<dbReference type="EMBL" id="JBIAHM010000004">
    <property type="protein sequence ID" value="MFE9599748.1"/>
    <property type="molecule type" value="Genomic_DNA"/>
</dbReference>
<comment type="caution">
    <text evidence="8">The sequence shown here is derived from an EMBL/GenBank/DDBJ whole genome shotgun (WGS) entry which is preliminary data.</text>
</comment>
<evidence type="ECO:0000313" key="8">
    <source>
        <dbReference type="EMBL" id="MFE9599748.1"/>
    </source>
</evidence>
<evidence type="ECO:0000259" key="7">
    <source>
        <dbReference type="PROSITE" id="PS50059"/>
    </source>
</evidence>
<dbReference type="Gene3D" id="3.10.50.40">
    <property type="match status" value="2"/>
</dbReference>
<evidence type="ECO:0000256" key="3">
    <source>
        <dbReference type="ARBA" id="ARBA00023110"/>
    </source>
</evidence>
<proteinExistence type="predicted"/>
<evidence type="ECO:0000313" key="9">
    <source>
        <dbReference type="Proteomes" id="UP001601303"/>
    </source>
</evidence>
<sequence>MRRRSLLIAVPAGLVTIAGCGGSDSSSSKASASPSPSPSASASTVPPPKVVDGPVPAITAGTKFDEKPTVAKGTGDPSKNLAVKTVIAGSGKAVAEGDFVQVNYLGQIWSTAKVFDNSYDRKTPLVIQLAQGSIIDGWRYGLAGRKVGSRVEMAIPPTWGYGTTGNSQAGIKGTDTLVFVIDVQDAFNIKSSAKGKAVAQSDSALPKVGTNTDGKAPSVTVPKVDPPKKLVSNYVLEGDGAVVKASQTILCQFEGVVWSTGKQFESTYSQGRLSQFAISQMESVVKGLAQGVTGKKVGSRVLIVAPPDLAYGDTPPTGGTIKKGETLVFSVDILAAM</sequence>
<organism evidence="8 9">
    <name type="scientific">Streptomyces hokutonensis</name>
    <dbReference type="NCBI Taxonomy" id="1306990"/>
    <lineage>
        <taxon>Bacteria</taxon>
        <taxon>Bacillati</taxon>
        <taxon>Actinomycetota</taxon>
        <taxon>Actinomycetes</taxon>
        <taxon>Kitasatosporales</taxon>
        <taxon>Streptomycetaceae</taxon>
        <taxon>Streptomyces</taxon>
    </lineage>
</organism>
<gene>
    <name evidence="8" type="ORF">ACFYNQ_14360</name>
</gene>
<feature type="compositionally biased region" description="Low complexity" evidence="6">
    <location>
        <begin position="23"/>
        <end position="56"/>
    </location>
</feature>
<dbReference type="InterPro" id="IPR044609">
    <property type="entry name" value="FKBP2/11"/>
</dbReference>
<keyword evidence="9" id="KW-1185">Reference proteome</keyword>
<keyword evidence="4 5" id="KW-0413">Isomerase</keyword>
<evidence type="ECO:0000256" key="2">
    <source>
        <dbReference type="ARBA" id="ARBA00013194"/>
    </source>
</evidence>
<name>A0ABW6M0T0_9ACTN</name>
<dbReference type="PANTHER" id="PTHR45779:SF7">
    <property type="entry name" value="PEPTIDYLPROLYL ISOMERASE"/>
    <property type="match status" value="1"/>
</dbReference>
<dbReference type="Pfam" id="PF00254">
    <property type="entry name" value="FKBP_C"/>
    <property type="match status" value="2"/>
</dbReference>
<feature type="domain" description="PPIase FKBP-type" evidence="7">
    <location>
        <begin position="246"/>
        <end position="337"/>
    </location>
</feature>
<reference evidence="8 9" key="1">
    <citation type="submission" date="2024-10" db="EMBL/GenBank/DDBJ databases">
        <title>The Natural Products Discovery Center: Release of the First 8490 Sequenced Strains for Exploring Actinobacteria Biosynthetic Diversity.</title>
        <authorList>
            <person name="Kalkreuter E."/>
            <person name="Kautsar S.A."/>
            <person name="Yang D."/>
            <person name="Bader C.D."/>
            <person name="Teijaro C.N."/>
            <person name="Fluegel L."/>
            <person name="Davis C.M."/>
            <person name="Simpson J.R."/>
            <person name="Lauterbach L."/>
            <person name="Steele A.D."/>
            <person name="Gui C."/>
            <person name="Meng S."/>
            <person name="Li G."/>
            <person name="Viehrig K."/>
            <person name="Ye F."/>
            <person name="Su P."/>
            <person name="Kiefer A.F."/>
            <person name="Nichols A."/>
            <person name="Cepeda A.J."/>
            <person name="Yan W."/>
            <person name="Fan B."/>
            <person name="Jiang Y."/>
            <person name="Adhikari A."/>
            <person name="Zheng C.-J."/>
            <person name="Schuster L."/>
            <person name="Cowan T.M."/>
            <person name="Smanski M.J."/>
            <person name="Chevrette M.G."/>
            <person name="De Carvalho L.P.S."/>
            <person name="Shen B."/>
        </authorList>
    </citation>
    <scope>NUCLEOTIDE SEQUENCE [LARGE SCALE GENOMIC DNA]</scope>
    <source>
        <strain evidence="8 9">NPDC006488</strain>
    </source>
</reference>
<feature type="region of interest" description="Disordered" evidence="6">
    <location>
        <begin position="21"/>
        <end position="76"/>
    </location>
</feature>
<evidence type="ECO:0000256" key="6">
    <source>
        <dbReference type="SAM" id="MobiDB-lite"/>
    </source>
</evidence>
<dbReference type="Proteomes" id="UP001601303">
    <property type="component" value="Unassembled WGS sequence"/>
</dbReference>
<dbReference type="SUPFAM" id="SSF54534">
    <property type="entry name" value="FKBP-like"/>
    <property type="match status" value="2"/>
</dbReference>
<comment type="catalytic activity">
    <reaction evidence="1 5">
        <text>[protein]-peptidylproline (omega=180) = [protein]-peptidylproline (omega=0)</text>
        <dbReference type="Rhea" id="RHEA:16237"/>
        <dbReference type="Rhea" id="RHEA-COMP:10747"/>
        <dbReference type="Rhea" id="RHEA-COMP:10748"/>
        <dbReference type="ChEBI" id="CHEBI:83833"/>
        <dbReference type="ChEBI" id="CHEBI:83834"/>
        <dbReference type="EC" id="5.2.1.8"/>
    </reaction>
</comment>
<dbReference type="PROSITE" id="PS50059">
    <property type="entry name" value="FKBP_PPIASE"/>
    <property type="match status" value="2"/>
</dbReference>
<dbReference type="PANTHER" id="PTHR45779">
    <property type="entry name" value="PEPTIDYLPROLYL ISOMERASE"/>
    <property type="match status" value="1"/>
</dbReference>
<dbReference type="InterPro" id="IPR001179">
    <property type="entry name" value="PPIase_FKBP_dom"/>
</dbReference>
<dbReference type="PROSITE" id="PS51257">
    <property type="entry name" value="PROKAR_LIPOPROTEIN"/>
    <property type="match status" value="1"/>
</dbReference>
<evidence type="ECO:0000256" key="1">
    <source>
        <dbReference type="ARBA" id="ARBA00000971"/>
    </source>
</evidence>
<evidence type="ECO:0000256" key="5">
    <source>
        <dbReference type="PROSITE-ProRule" id="PRU00277"/>
    </source>
</evidence>
<protein>
    <recommendedName>
        <fullName evidence="2 5">peptidylprolyl isomerase</fullName>
        <ecNumber evidence="2 5">5.2.1.8</ecNumber>
    </recommendedName>
</protein>
<dbReference type="GO" id="GO:0003755">
    <property type="term" value="F:peptidyl-prolyl cis-trans isomerase activity"/>
    <property type="evidence" value="ECO:0007669"/>
    <property type="project" value="UniProtKB-EC"/>
</dbReference>
<dbReference type="RefSeq" id="WP_388105828.1">
    <property type="nucleotide sequence ID" value="NZ_JBIAHM010000004.1"/>
</dbReference>